<dbReference type="PANTHER" id="PTHR10272">
    <property type="entry name" value="PLATELET-ACTIVATING FACTOR ACETYLHYDROLASE"/>
    <property type="match status" value="1"/>
</dbReference>
<dbReference type="PANTHER" id="PTHR10272:SF0">
    <property type="entry name" value="PLATELET-ACTIVATING FACTOR ACETYLHYDROLASE"/>
    <property type="match status" value="1"/>
</dbReference>
<dbReference type="EMBL" id="BARU01031808">
    <property type="protein sequence ID" value="GAH63918.1"/>
    <property type="molecule type" value="Genomic_DNA"/>
</dbReference>
<keyword evidence="2" id="KW-0442">Lipid degradation</keyword>
<evidence type="ECO:0000256" key="3">
    <source>
        <dbReference type="ARBA" id="ARBA00023098"/>
    </source>
</evidence>
<dbReference type="GO" id="GO:0016042">
    <property type="term" value="P:lipid catabolic process"/>
    <property type="evidence" value="ECO:0007669"/>
    <property type="project" value="UniProtKB-KW"/>
</dbReference>
<comment type="caution">
    <text evidence="4">The sequence shown here is derived from an EMBL/GenBank/DDBJ whole genome shotgun (WGS) entry which is preliminary data.</text>
</comment>
<sequence>PDLENWKAAFPAYAEAVVKDRLTNSEAAWQGDTAFVLAALQAGKGSPLLARLAERIDFSHLAYGGMSFGGGIAVKSCDAEPRCRAAFSLDGVVYDPAMFDHTVRAPLLVLHTDWLEYPLYRGQLRDAAVHPMDFAFRRWQAEGEARDDYRLRVRNSAHMAMTDLVRLTRWPGRDKAYGTIAPGDMDGILTGFTLAFLDRFVRGMPSGFPEKQLAQWPLVAPHDSRRLPEHPPQSQ</sequence>
<dbReference type="AlphaFoldDB" id="X1J2A6"/>
<evidence type="ECO:0000313" key="4">
    <source>
        <dbReference type="EMBL" id="GAH63918.1"/>
    </source>
</evidence>
<keyword evidence="1" id="KW-0378">Hydrolase</keyword>
<organism evidence="4">
    <name type="scientific">marine sediment metagenome</name>
    <dbReference type="NCBI Taxonomy" id="412755"/>
    <lineage>
        <taxon>unclassified sequences</taxon>
        <taxon>metagenomes</taxon>
        <taxon>ecological metagenomes</taxon>
    </lineage>
</organism>
<dbReference type="Gene3D" id="3.40.50.1820">
    <property type="entry name" value="alpha/beta hydrolase"/>
    <property type="match status" value="1"/>
</dbReference>
<reference evidence="4" key="1">
    <citation type="journal article" date="2014" name="Front. Microbiol.">
        <title>High frequency of phylogenetically diverse reductive dehalogenase-homologous genes in deep subseafloor sedimentary metagenomes.</title>
        <authorList>
            <person name="Kawai M."/>
            <person name="Futagami T."/>
            <person name="Toyoda A."/>
            <person name="Takaki Y."/>
            <person name="Nishi S."/>
            <person name="Hori S."/>
            <person name="Arai W."/>
            <person name="Tsubouchi T."/>
            <person name="Morono Y."/>
            <person name="Uchiyama I."/>
            <person name="Ito T."/>
            <person name="Fujiyama A."/>
            <person name="Inagaki F."/>
            <person name="Takami H."/>
        </authorList>
    </citation>
    <scope>NUCLEOTIDE SEQUENCE</scope>
    <source>
        <strain evidence="4">Expedition CK06-06</strain>
    </source>
</reference>
<protein>
    <recommendedName>
        <fullName evidence="5">Dienelactone hydrolase domain-containing protein</fullName>
    </recommendedName>
</protein>
<evidence type="ECO:0008006" key="5">
    <source>
        <dbReference type="Google" id="ProtNLM"/>
    </source>
</evidence>
<evidence type="ECO:0000256" key="1">
    <source>
        <dbReference type="ARBA" id="ARBA00022801"/>
    </source>
</evidence>
<dbReference type="SUPFAM" id="SSF53474">
    <property type="entry name" value="alpha/beta-Hydrolases"/>
    <property type="match status" value="1"/>
</dbReference>
<dbReference type="GO" id="GO:0003847">
    <property type="term" value="F:1-alkyl-2-acetylglycerophosphocholine esterase activity"/>
    <property type="evidence" value="ECO:0007669"/>
    <property type="project" value="TreeGrafter"/>
</dbReference>
<dbReference type="InterPro" id="IPR029058">
    <property type="entry name" value="AB_hydrolase_fold"/>
</dbReference>
<accession>X1J2A6</accession>
<proteinExistence type="predicted"/>
<keyword evidence="3" id="KW-0443">Lipid metabolism</keyword>
<name>X1J2A6_9ZZZZ</name>
<gene>
    <name evidence="4" type="ORF">S03H2_50254</name>
</gene>
<feature type="non-terminal residue" evidence="4">
    <location>
        <position position="1"/>
    </location>
</feature>
<evidence type="ECO:0000256" key="2">
    <source>
        <dbReference type="ARBA" id="ARBA00022963"/>
    </source>
</evidence>